<feature type="compositionally biased region" description="Basic and acidic residues" evidence="2">
    <location>
        <begin position="778"/>
        <end position="789"/>
    </location>
</feature>
<dbReference type="InterPro" id="IPR011990">
    <property type="entry name" value="TPR-like_helical_dom_sf"/>
</dbReference>
<comment type="caution">
    <text evidence="3">The sequence shown here is derived from an EMBL/GenBank/DDBJ whole genome shotgun (WGS) entry which is preliminary data.</text>
</comment>
<dbReference type="NCBIfam" id="TIGR00756">
    <property type="entry name" value="PPR"/>
    <property type="match status" value="1"/>
</dbReference>
<dbReference type="AlphaFoldDB" id="A0A8H3U9W0"/>
<dbReference type="EMBL" id="WNWQ01000560">
    <property type="protein sequence ID" value="KAE9966020.1"/>
    <property type="molecule type" value="Genomic_DNA"/>
</dbReference>
<dbReference type="PANTHER" id="PTHR47934:SF6">
    <property type="entry name" value="MITOCHONDRIAL GROUP I INTRON SPLICING FACTOR CCM1-RELATED"/>
    <property type="match status" value="1"/>
</dbReference>
<sequence>MRPVRTAHVATKTTANTLFRFQSLPRSHFLPFTTSTQQKSNTDQTPKYRPGEFWLYGNAGTRPGYRSGDVWRGSGKRRTWYEGHVENKTMPASAAVTRGESCQEDPIDTESWMNDFSLFVHKFHRRIVQAKQYVRAAEHYPASGIGIVSLSPAKGEQNPPLFDTFWNVNFAAISAKYNLAYPKSLRVGNLFVNAGVASRAFQMFEMQKRRKPLSNELEAIRDVWNGNHLFWVGDQKKHWWPTIMLWLLHNNPEFAAKFLLASYVEPYPPFYMVADSLEYLASHYLQSAEKHTEIEAEYFRAMFYILLDSCAATRPSISQKTVFLLATHSTTEQALYLREALHKAGIRLHHETLLHFAYVHAKAGEFQKALDTLEAAIVAGADPLSHSFLATCNKTLHHSVLNPDGYHASSYIVSRFLELGAEMNQQLYNVLIVNALAANDLPTALRVFSLLEENNVEIGNVTFSILLNGYKYMTEPVGEFEATIVRKAHECVVRIEDGWLATEILHCTYLHHLKSDNAISIFNSTLAAYTRYFKIWPLRILKIDARQSKRRKNFLPPPPAAINIILTAYLKAYPERAPFIFKQFSDYFENMQHGEGSPDRYLWRMSNLLTDDYTYNIFLMALSQDKRNLQSCTSLVQQMGKALPPHLLPHDHHTGEPKEAAQPTARTWSILLHAFARHGQVAAAEKVMDLMRKRNIEIGVVTWNSLVKGYVLSQDIPGVVGALGRMEGEGFDVDAYTTSTLKKIQDGEGLIGAWKEMRDVDGRDDGVDAEEGLDREDGESHDQEVDSLD</sequence>
<dbReference type="Gene3D" id="1.25.40.10">
    <property type="entry name" value="Tetratricopeptide repeat domain"/>
    <property type="match status" value="2"/>
</dbReference>
<gene>
    <name evidence="3" type="ORF">BLS_007264</name>
</gene>
<accession>A0A8H3U9W0</accession>
<dbReference type="PROSITE" id="PS51375">
    <property type="entry name" value="PPR"/>
    <property type="match status" value="1"/>
</dbReference>
<evidence type="ECO:0000313" key="3">
    <source>
        <dbReference type="EMBL" id="KAE9966020.1"/>
    </source>
</evidence>
<dbReference type="GO" id="GO:0003729">
    <property type="term" value="F:mRNA binding"/>
    <property type="evidence" value="ECO:0007669"/>
    <property type="project" value="TreeGrafter"/>
</dbReference>
<dbReference type="InterPro" id="IPR002885">
    <property type="entry name" value="PPR_rpt"/>
</dbReference>
<dbReference type="GO" id="GO:0006396">
    <property type="term" value="P:RNA processing"/>
    <property type="evidence" value="ECO:0007669"/>
    <property type="project" value="TreeGrafter"/>
</dbReference>
<feature type="compositionally biased region" description="Acidic residues" evidence="2">
    <location>
        <begin position="767"/>
        <end position="777"/>
    </location>
</feature>
<dbReference type="PANTHER" id="PTHR47934">
    <property type="entry name" value="PENTATRICOPEPTIDE REPEAT-CONTAINING PROTEIN PET309, MITOCHONDRIAL"/>
    <property type="match status" value="1"/>
</dbReference>
<evidence type="ECO:0000256" key="1">
    <source>
        <dbReference type="PROSITE-ProRule" id="PRU00708"/>
    </source>
</evidence>
<dbReference type="GO" id="GO:0007005">
    <property type="term" value="P:mitochondrion organization"/>
    <property type="evidence" value="ECO:0007669"/>
    <property type="project" value="TreeGrafter"/>
</dbReference>
<organism evidence="3 4">
    <name type="scientific">Venturia inaequalis</name>
    <name type="common">Apple scab fungus</name>
    <dbReference type="NCBI Taxonomy" id="5025"/>
    <lineage>
        <taxon>Eukaryota</taxon>
        <taxon>Fungi</taxon>
        <taxon>Dikarya</taxon>
        <taxon>Ascomycota</taxon>
        <taxon>Pezizomycotina</taxon>
        <taxon>Dothideomycetes</taxon>
        <taxon>Pleosporomycetidae</taxon>
        <taxon>Venturiales</taxon>
        <taxon>Venturiaceae</taxon>
        <taxon>Venturia</taxon>
    </lineage>
</organism>
<dbReference type="GO" id="GO:0005739">
    <property type="term" value="C:mitochondrion"/>
    <property type="evidence" value="ECO:0007669"/>
    <property type="project" value="TreeGrafter"/>
</dbReference>
<dbReference type="InterPro" id="IPR051114">
    <property type="entry name" value="Mito_RNA_Proc_CCM1"/>
</dbReference>
<dbReference type="Proteomes" id="UP000433883">
    <property type="component" value="Unassembled WGS sequence"/>
</dbReference>
<proteinExistence type="predicted"/>
<reference evidence="3 4" key="1">
    <citation type="submission" date="2019-11" db="EMBL/GenBank/DDBJ databases">
        <title>Venturia inaequalis Genome Resource.</title>
        <authorList>
            <person name="Lichtner F.J."/>
        </authorList>
    </citation>
    <scope>NUCLEOTIDE SEQUENCE [LARGE SCALE GENOMIC DNA]</scope>
    <source>
        <strain evidence="3">Bline_iso_100314</strain>
    </source>
</reference>
<feature type="region of interest" description="Disordered" evidence="2">
    <location>
        <begin position="761"/>
        <end position="789"/>
    </location>
</feature>
<feature type="repeat" description="PPR" evidence="1">
    <location>
        <begin position="664"/>
        <end position="698"/>
    </location>
</feature>
<evidence type="ECO:0000256" key="2">
    <source>
        <dbReference type="SAM" id="MobiDB-lite"/>
    </source>
</evidence>
<evidence type="ECO:0008006" key="5">
    <source>
        <dbReference type="Google" id="ProtNLM"/>
    </source>
</evidence>
<evidence type="ECO:0000313" key="4">
    <source>
        <dbReference type="Proteomes" id="UP000433883"/>
    </source>
</evidence>
<protein>
    <recommendedName>
        <fullName evidence="5">Pentatricopeptide repeat protein</fullName>
    </recommendedName>
</protein>
<dbReference type="Pfam" id="PF13041">
    <property type="entry name" value="PPR_2"/>
    <property type="match status" value="1"/>
</dbReference>
<name>A0A8H3U9W0_VENIN</name>